<dbReference type="EMBL" id="VSSQ01011511">
    <property type="protein sequence ID" value="MPM47018.1"/>
    <property type="molecule type" value="Genomic_DNA"/>
</dbReference>
<accession>A0A645A2R6</accession>
<evidence type="ECO:0000313" key="2">
    <source>
        <dbReference type="EMBL" id="MPM47018.1"/>
    </source>
</evidence>
<evidence type="ECO:0000256" key="1">
    <source>
        <dbReference type="SAM" id="MobiDB-lite"/>
    </source>
</evidence>
<proteinExistence type="predicted"/>
<name>A0A645A2R6_9ZZZZ</name>
<protein>
    <submittedName>
        <fullName evidence="2">Uncharacterized protein</fullName>
    </submittedName>
</protein>
<organism evidence="2">
    <name type="scientific">bioreactor metagenome</name>
    <dbReference type="NCBI Taxonomy" id="1076179"/>
    <lineage>
        <taxon>unclassified sequences</taxon>
        <taxon>metagenomes</taxon>
        <taxon>ecological metagenomes</taxon>
    </lineage>
</organism>
<gene>
    <name evidence="2" type="ORF">SDC9_93726</name>
</gene>
<dbReference type="AlphaFoldDB" id="A0A645A2R6"/>
<comment type="caution">
    <text evidence="2">The sequence shown here is derived from an EMBL/GenBank/DDBJ whole genome shotgun (WGS) entry which is preliminary data.</text>
</comment>
<sequence length="73" mass="8033">MKDKLVKTHHKASYYRLKRFATSFVLLLGLAVVVAVPVTIKAASDLLDKQNNAGAEIDDSSSETETPNLLKFN</sequence>
<feature type="region of interest" description="Disordered" evidence="1">
    <location>
        <begin position="54"/>
        <end position="73"/>
    </location>
</feature>
<reference evidence="2" key="1">
    <citation type="submission" date="2019-08" db="EMBL/GenBank/DDBJ databases">
        <authorList>
            <person name="Kucharzyk K."/>
            <person name="Murdoch R.W."/>
            <person name="Higgins S."/>
            <person name="Loffler F."/>
        </authorList>
    </citation>
    <scope>NUCLEOTIDE SEQUENCE</scope>
</reference>